<feature type="compositionally biased region" description="Acidic residues" evidence="1">
    <location>
        <begin position="75"/>
        <end position="85"/>
    </location>
</feature>
<reference evidence="2" key="1">
    <citation type="submission" date="2020-05" db="EMBL/GenBank/DDBJ databases">
        <title>Phylogenomic resolution of chytrid fungi.</title>
        <authorList>
            <person name="Stajich J.E."/>
            <person name="Amses K."/>
            <person name="Simmons R."/>
            <person name="Seto K."/>
            <person name="Myers J."/>
            <person name="Bonds A."/>
            <person name="Quandt C.A."/>
            <person name="Barry K."/>
            <person name="Liu P."/>
            <person name="Grigoriev I."/>
            <person name="Longcore J.E."/>
            <person name="James T.Y."/>
        </authorList>
    </citation>
    <scope>NUCLEOTIDE SEQUENCE</scope>
    <source>
        <strain evidence="2">JEL0513</strain>
    </source>
</reference>
<dbReference type="GO" id="GO:0042393">
    <property type="term" value="F:histone binding"/>
    <property type="evidence" value="ECO:0007669"/>
    <property type="project" value="InterPro"/>
</dbReference>
<dbReference type="EMBL" id="JADGJH010003394">
    <property type="protein sequence ID" value="KAJ3091278.1"/>
    <property type="molecule type" value="Genomic_DNA"/>
</dbReference>
<sequence>MHTTQNVNVLRDASKNRLMNSWLRIFEKYGKDLSNESDEINAATGEIEVDRGHMRNSPLRPFGRMLDGASSDSDNGNDEDEDDEREYASDNSDDILGIKTNKSATTRAATKKITNQSSSENYLTKNNTAESSILAEIVKKKNLVSSVQPISIDNVEIDNLFGLFSDEKTNTNATATLTSEPITKANLLPKILQTPSKTVLVKESKPILAATPGPKKQLTAVVVVKKLSNKQQEIITESSKASVVPNNATPFAKTPTKKPSLTENQAAKQKLIENSSPKIAAPFALATASSRVIKKSNDMQHTPPPPSAKLSASPSLSTSTIQQIQHKQKQEQQNFTPIKSMSLGKSPAPKLANSKQPATIDMKKLTTVKKTILTKKTTVGNSSSSKNRADTVALVNTAISKHKAASALKKIVEEQYSTPQR</sequence>
<organism evidence="2 3">
    <name type="scientific">Physocladia obscura</name>
    <dbReference type="NCBI Taxonomy" id="109957"/>
    <lineage>
        <taxon>Eukaryota</taxon>
        <taxon>Fungi</taxon>
        <taxon>Fungi incertae sedis</taxon>
        <taxon>Chytridiomycota</taxon>
        <taxon>Chytridiomycota incertae sedis</taxon>
        <taxon>Chytridiomycetes</taxon>
        <taxon>Chytridiales</taxon>
        <taxon>Chytriomycetaceae</taxon>
        <taxon>Physocladia</taxon>
    </lineage>
</organism>
<comment type="caution">
    <text evidence="2">The sequence shown here is derived from an EMBL/GenBank/DDBJ whole genome shotgun (WGS) entry which is preliminary data.</text>
</comment>
<feature type="region of interest" description="Disordered" evidence="1">
    <location>
        <begin position="236"/>
        <end position="263"/>
    </location>
</feature>
<evidence type="ECO:0000313" key="2">
    <source>
        <dbReference type="EMBL" id="KAJ3091278.1"/>
    </source>
</evidence>
<dbReference type="Proteomes" id="UP001211907">
    <property type="component" value="Unassembled WGS sequence"/>
</dbReference>
<feature type="non-terminal residue" evidence="2">
    <location>
        <position position="421"/>
    </location>
</feature>
<dbReference type="GO" id="GO:0046982">
    <property type="term" value="F:protein heterodimerization activity"/>
    <property type="evidence" value="ECO:0007669"/>
    <property type="project" value="InterPro"/>
</dbReference>
<dbReference type="Gene3D" id="1.10.20.10">
    <property type="entry name" value="Histone, subunit A"/>
    <property type="match status" value="1"/>
</dbReference>
<dbReference type="GO" id="GO:0005634">
    <property type="term" value="C:nucleus"/>
    <property type="evidence" value="ECO:0007669"/>
    <property type="project" value="InterPro"/>
</dbReference>
<keyword evidence="3" id="KW-1185">Reference proteome</keyword>
<evidence type="ECO:0000313" key="3">
    <source>
        <dbReference type="Proteomes" id="UP001211907"/>
    </source>
</evidence>
<evidence type="ECO:0000256" key="1">
    <source>
        <dbReference type="SAM" id="MobiDB-lite"/>
    </source>
</evidence>
<name>A0AAD5SPJ8_9FUNG</name>
<gene>
    <name evidence="2" type="ORF">HK100_007219</name>
</gene>
<accession>A0AAD5SPJ8</accession>
<proteinExistence type="predicted"/>
<feature type="compositionally biased region" description="Polar residues" evidence="1">
    <location>
        <begin position="236"/>
        <end position="249"/>
    </location>
</feature>
<dbReference type="Pfam" id="PF10384">
    <property type="entry name" value="Scm3"/>
    <property type="match status" value="1"/>
</dbReference>
<dbReference type="AlphaFoldDB" id="A0AAD5SPJ8"/>
<dbReference type="InterPro" id="IPR009072">
    <property type="entry name" value="Histone-fold"/>
</dbReference>
<dbReference type="InterPro" id="IPR018465">
    <property type="entry name" value="Scm3/HJURP"/>
</dbReference>
<feature type="region of interest" description="Disordered" evidence="1">
    <location>
        <begin position="49"/>
        <end position="101"/>
    </location>
</feature>
<feature type="compositionally biased region" description="Low complexity" evidence="1">
    <location>
        <begin position="308"/>
        <end position="325"/>
    </location>
</feature>
<protein>
    <submittedName>
        <fullName evidence="2">Uncharacterized protein</fullName>
    </submittedName>
</protein>
<feature type="region of interest" description="Disordered" evidence="1">
    <location>
        <begin position="296"/>
        <end position="334"/>
    </location>
</feature>